<reference evidence="2" key="1">
    <citation type="submission" date="2021-02" db="EMBL/GenBank/DDBJ databases">
        <title>Draft genome sequence of Microbispora sp. RL4-1S isolated from rice leaves in Thailand.</title>
        <authorList>
            <person name="Muangham S."/>
            <person name="Duangmal K."/>
        </authorList>
    </citation>
    <scope>NUCLEOTIDE SEQUENCE</scope>
    <source>
        <strain evidence="2">RL4-1S</strain>
    </source>
</reference>
<feature type="chain" id="PRO_5037051744" description="Secreted protein" evidence="1">
    <location>
        <begin position="27"/>
        <end position="246"/>
    </location>
</feature>
<evidence type="ECO:0000256" key="1">
    <source>
        <dbReference type="SAM" id="SignalP"/>
    </source>
</evidence>
<name>A0A940WFZ2_9ACTN</name>
<protein>
    <recommendedName>
        <fullName evidence="4">Secreted protein</fullName>
    </recommendedName>
</protein>
<sequence>MRSSSFALALTVGLLTVPLSTGTATAGTASAGSAMTDSAASCYRQVGDHWECVTPGAFCPAAAHGRYGHSQDGDTYRCVQDGSYWRWKPAAAAAPPATHTAAKCSRRFLPLPDPKCQPGARNPAVTQATIKKTICTSGYTARVRPAASYTKAMLVKQLAEYGYPDRRTSRYEEDFLIPLLLGGAPKSTKNLWPEPRYKAGGMTAANKNAVELKLYRAVCSGKVRLAAAQKAIAKDWRTAPAVVGLT</sequence>
<dbReference type="RefSeq" id="WP_210156207.1">
    <property type="nucleotide sequence ID" value="NZ_JAFCNB010000006.1"/>
</dbReference>
<gene>
    <name evidence="2" type="ORF">JOL79_14000</name>
</gene>
<keyword evidence="3" id="KW-1185">Reference proteome</keyword>
<organism evidence="2 3">
    <name type="scientific">Microbispora oryzae</name>
    <dbReference type="NCBI Taxonomy" id="2806554"/>
    <lineage>
        <taxon>Bacteria</taxon>
        <taxon>Bacillati</taxon>
        <taxon>Actinomycetota</taxon>
        <taxon>Actinomycetes</taxon>
        <taxon>Streptosporangiales</taxon>
        <taxon>Streptosporangiaceae</taxon>
        <taxon>Microbispora</taxon>
    </lineage>
</organism>
<comment type="caution">
    <text evidence="2">The sequence shown here is derived from an EMBL/GenBank/DDBJ whole genome shotgun (WGS) entry which is preliminary data.</text>
</comment>
<proteinExistence type="predicted"/>
<dbReference type="EMBL" id="JAFCNB010000006">
    <property type="protein sequence ID" value="MBP2704929.1"/>
    <property type="molecule type" value="Genomic_DNA"/>
</dbReference>
<accession>A0A940WFZ2</accession>
<feature type="signal peptide" evidence="1">
    <location>
        <begin position="1"/>
        <end position="26"/>
    </location>
</feature>
<evidence type="ECO:0000313" key="2">
    <source>
        <dbReference type="EMBL" id="MBP2704929.1"/>
    </source>
</evidence>
<dbReference type="AlphaFoldDB" id="A0A940WFZ2"/>
<evidence type="ECO:0008006" key="4">
    <source>
        <dbReference type="Google" id="ProtNLM"/>
    </source>
</evidence>
<keyword evidence="1" id="KW-0732">Signal</keyword>
<dbReference type="Proteomes" id="UP000674234">
    <property type="component" value="Unassembled WGS sequence"/>
</dbReference>
<evidence type="ECO:0000313" key="3">
    <source>
        <dbReference type="Proteomes" id="UP000674234"/>
    </source>
</evidence>